<dbReference type="InterPro" id="IPR003617">
    <property type="entry name" value="TFIIS/CRSP70_N_sub"/>
</dbReference>
<evidence type="ECO:0000256" key="1">
    <source>
        <dbReference type="ARBA" id="ARBA00004123"/>
    </source>
</evidence>
<keyword evidence="2 3" id="KW-0539">Nucleus</keyword>
<keyword evidence="6" id="KW-1185">Reference proteome</keyword>
<dbReference type="PROSITE" id="PS51319">
    <property type="entry name" value="TFIIS_N"/>
    <property type="match status" value="1"/>
</dbReference>
<dbReference type="CDD" id="cd00183">
    <property type="entry name" value="TFIIS_I"/>
    <property type="match status" value="1"/>
</dbReference>
<dbReference type="RefSeq" id="XP_038979977.1">
    <property type="nucleotide sequence ID" value="XM_039124049.1"/>
</dbReference>
<reference evidence="6" key="1">
    <citation type="journal article" date="2019" name="Nat. Commun.">
        <title>Genome-wide association mapping of date palm fruit traits.</title>
        <authorList>
            <person name="Hazzouri K.M."/>
            <person name="Gros-Balthazard M."/>
            <person name="Flowers J.M."/>
            <person name="Copetti D."/>
            <person name="Lemansour A."/>
            <person name="Lebrun M."/>
            <person name="Masmoudi K."/>
            <person name="Ferrand S."/>
            <person name="Dhar M.I."/>
            <person name="Fresquez Z.A."/>
            <person name="Rosas U."/>
            <person name="Zhang J."/>
            <person name="Talag J."/>
            <person name="Lee S."/>
            <person name="Kudrna D."/>
            <person name="Powell R.F."/>
            <person name="Leitch I.J."/>
            <person name="Krueger R.R."/>
            <person name="Wing R.A."/>
            <person name="Amiri K.M.A."/>
            <person name="Purugganan M.D."/>
        </authorList>
    </citation>
    <scope>NUCLEOTIDE SEQUENCE [LARGE SCALE GENOMIC DNA]</scope>
    <source>
        <strain evidence="6">cv. Khalas</strain>
    </source>
</reference>
<evidence type="ECO:0000256" key="4">
    <source>
        <dbReference type="SAM" id="MobiDB-lite"/>
    </source>
</evidence>
<name>A0A8B9A2U8_PHODC</name>
<feature type="region of interest" description="Disordered" evidence="4">
    <location>
        <begin position="241"/>
        <end position="268"/>
    </location>
</feature>
<evidence type="ECO:0000259" key="5">
    <source>
        <dbReference type="PROSITE" id="PS51319"/>
    </source>
</evidence>
<dbReference type="OrthoDB" id="44867at2759"/>
<accession>A0A8B9A2U8</accession>
<feature type="region of interest" description="Disordered" evidence="4">
    <location>
        <begin position="66"/>
        <end position="96"/>
    </location>
</feature>
<dbReference type="Proteomes" id="UP000228380">
    <property type="component" value="Chromosome 3"/>
</dbReference>
<dbReference type="SMART" id="SM00509">
    <property type="entry name" value="TFS2N"/>
    <property type="match status" value="1"/>
</dbReference>
<dbReference type="PANTHER" id="PTHR46554:SF2">
    <property type="entry name" value="TFIIS N-TERMINAL DOMAIN-CONTAINING PROTEIN"/>
    <property type="match status" value="1"/>
</dbReference>
<dbReference type="AlphaFoldDB" id="A0A8B9A2U8"/>
<feature type="compositionally biased region" description="Basic and acidic residues" evidence="4">
    <location>
        <begin position="72"/>
        <end position="90"/>
    </location>
</feature>
<proteinExistence type="predicted"/>
<feature type="region of interest" description="Disordered" evidence="4">
    <location>
        <begin position="185"/>
        <end position="206"/>
    </location>
</feature>
<dbReference type="Pfam" id="PF08711">
    <property type="entry name" value="Med26"/>
    <property type="match status" value="1"/>
</dbReference>
<comment type="subcellular location">
    <subcellularLocation>
        <location evidence="1 3">Nucleus</location>
    </subcellularLocation>
</comment>
<organism evidence="6 7">
    <name type="scientific">Phoenix dactylifera</name>
    <name type="common">Date palm</name>
    <dbReference type="NCBI Taxonomy" id="42345"/>
    <lineage>
        <taxon>Eukaryota</taxon>
        <taxon>Viridiplantae</taxon>
        <taxon>Streptophyta</taxon>
        <taxon>Embryophyta</taxon>
        <taxon>Tracheophyta</taxon>
        <taxon>Spermatophyta</taxon>
        <taxon>Magnoliopsida</taxon>
        <taxon>Liliopsida</taxon>
        <taxon>Arecaceae</taxon>
        <taxon>Coryphoideae</taxon>
        <taxon>Phoeniceae</taxon>
        <taxon>Phoenix</taxon>
    </lineage>
</organism>
<protein>
    <submittedName>
        <fullName evidence="7">Probable mediator of RNA polymerase II transcription subunit 26a</fullName>
    </submittedName>
</protein>
<reference evidence="7" key="2">
    <citation type="submission" date="2025-08" db="UniProtKB">
        <authorList>
            <consortium name="RefSeq"/>
        </authorList>
    </citation>
    <scope>IDENTIFICATION</scope>
    <source>
        <tissue evidence="7">Young leaves</tissue>
    </source>
</reference>
<evidence type="ECO:0000313" key="7">
    <source>
        <dbReference type="RefSeq" id="XP_038979977.1"/>
    </source>
</evidence>
<gene>
    <name evidence="7" type="primary">LOC103706320</name>
</gene>
<dbReference type="InterPro" id="IPR017923">
    <property type="entry name" value="TFIIS_N"/>
</dbReference>
<dbReference type="InterPro" id="IPR035441">
    <property type="entry name" value="TFIIS/LEDGF_dom_sf"/>
</dbReference>
<evidence type="ECO:0000256" key="3">
    <source>
        <dbReference type="PROSITE-ProRule" id="PRU00649"/>
    </source>
</evidence>
<feature type="domain" description="TFIIS N-terminal" evidence="5">
    <location>
        <begin position="113"/>
        <end position="181"/>
    </location>
</feature>
<dbReference type="KEGG" id="pda:103706320"/>
<sequence length="349" mass="40239">MASNSYSLDYWRKLFRSTNTNIFEVVENAVLIAATDYPTEFAHRRDELVERIFTCRLDYRSWLPSGGEENDEKEREEERREHKVGNELRNGEAPSNEVEEASRVVCEITRIKNVLKNWREESESVLLESLQRLQSMEISIQILKETKIGRTVKHLMRHESEEIQLLAQALIDGWRNVVKEWANEGINSEDPAPDSASKPTNVEEGGLAFPPWDEAALLATQTTSMELTRIFDGIDDNGNIENCGRSQENGRRRLPKGEGEFRKREASMQMRPLEACNRLPEPHYYGEKRRSETLRETTTSILKMTLNHQLFLGDLQGQLLSTKLVLKQNFSTTKAIHSFQKRLPSSCKQ</sequence>
<evidence type="ECO:0000313" key="6">
    <source>
        <dbReference type="Proteomes" id="UP000228380"/>
    </source>
</evidence>
<feature type="compositionally biased region" description="Basic and acidic residues" evidence="4">
    <location>
        <begin position="248"/>
        <end position="266"/>
    </location>
</feature>
<dbReference type="Gene3D" id="1.20.930.10">
    <property type="entry name" value="Conserved domain common to transcription factors TFIIS, elongin A, CRSP70"/>
    <property type="match status" value="1"/>
</dbReference>
<evidence type="ECO:0000256" key="2">
    <source>
        <dbReference type="ARBA" id="ARBA00023242"/>
    </source>
</evidence>
<dbReference type="GO" id="GO:0005634">
    <property type="term" value="C:nucleus"/>
    <property type="evidence" value="ECO:0007669"/>
    <property type="project" value="UniProtKB-SubCell"/>
</dbReference>
<dbReference type="GeneID" id="103706320"/>
<dbReference type="PANTHER" id="PTHR46554">
    <property type="entry name" value="MEDIATOR OF RNA POLYMERASE II TRANSCRIPTION SUBUNIT 26A-RELATED"/>
    <property type="match status" value="1"/>
</dbReference>
<dbReference type="SUPFAM" id="SSF47676">
    <property type="entry name" value="Conserved domain common to transcription factors TFIIS, elongin A, CRSP70"/>
    <property type="match status" value="1"/>
</dbReference>